<evidence type="ECO:0000313" key="2">
    <source>
        <dbReference type="EMBL" id="KLO04109.1"/>
    </source>
</evidence>
<keyword evidence="3" id="KW-1185">Reference proteome</keyword>
<gene>
    <name evidence="2" type="ORF">SCHPADRAFT_897281</name>
</gene>
<name>A0A0H2QXM0_9AGAM</name>
<dbReference type="AlphaFoldDB" id="A0A0H2QXM0"/>
<dbReference type="InParanoid" id="A0A0H2QXM0"/>
<organism evidence="2 3">
    <name type="scientific">Schizopora paradoxa</name>
    <dbReference type="NCBI Taxonomy" id="27342"/>
    <lineage>
        <taxon>Eukaryota</taxon>
        <taxon>Fungi</taxon>
        <taxon>Dikarya</taxon>
        <taxon>Basidiomycota</taxon>
        <taxon>Agaricomycotina</taxon>
        <taxon>Agaricomycetes</taxon>
        <taxon>Hymenochaetales</taxon>
        <taxon>Schizoporaceae</taxon>
        <taxon>Schizopora</taxon>
    </lineage>
</organism>
<evidence type="ECO:0000313" key="3">
    <source>
        <dbReference type="Proteomes" id="UP000053477"/>
    </source>
</evidence>
<protein>
    <submittedName>
        <fullName evidence="2">Uncharacterized protein</fullName>
    </submittedName>
</protein>
<accession>A0A0H2QXM0</accession>
<evidence type="ECO:0000256" key="1">
    <source>
        <dbReference type="SAM" id="MobiDB-lite"/>
    </source>
</evidence>
<proteinExistence type="predicted"/>
<sequence length="128" mass="13618">MKMGGLGFSDPLIPNPAAAPRDSAGISRNSGARAGKDRGIDEKIVTIFDELLGPYNRIPLINCYASVNRPRCFAEKPPWAAPQGRGFARGHLLVLLESTLMNSSTGLSESTSLGSTGFLWVIPDDSSV</sequence>
<dbReference type="Proteomes" id="UP000053477">
    <property type="component" value="Unassembled WGS sequence"/>
</dbReference>
<dbReference type="EMBL" id="KQ086703">
    <property type="protein sequence ID" value="KLO04109.1"/>
    <property type="molecule type" value="Genomic_DNA"/>
</dbReference>
<feature type="region of interest" description="Disordered" evidence="1">
    <location>
        <begin position="1"/>
        <end position="35"/>
    </location>
</feature>
<reference evidence="2 3" key="1">
    <citation type="submission" date="2015-04" db="EMBL/GenBank/DDBJ databases">
        <title>Complete genome sequence of Schizopora paradoxa KUC8140, a cosmopolitan wood degrader in East Asia.</title>
        <authorList>
            <consortium name="DOE Joint Genome Institute"/>
            <person name="Min B."/>
            <person name="Park H."/>
            <person name="Jang Y."/>
            <person name="Kim J.-J."/>
            <person name="Kim K.H."/>
            <person name="Pangilinan J."/>
            <person name="Lipzen A."/>
            <person name="Riley R."/>
            <person name="Grigoriev I.V."/>
            <person name="Spatafora J.W."/>
            <person name="Choi I.-G."/>
        </authorList>
    </citation>
    <scope>NUCLEOTIDE SEQUENCE [LARGE SCALE GENOMIC DNA]</scope>
    <source>
        <strain evidence="2 3">KUC8140</strain>
    </source>
</reference>